<feature type="compositionally biased region" description="Basic residues" evidence="5">
    <location>
        <begin position="822"/>
        <end position="836"/>
    </location>
</feature>
<feature type="transmembrane region" description="Helical" evidence="6">
    <location>
        <begin position="327"/>
        <end position="350"/>
    </location>
</feature>
<keyword evidence="4 6" id="KW-0472">Membrane</keyword>
<evidence type="ECO:0000259" key="7">
    <source>
        <dbReference type="Pfam" id="PF04547"/>
    </source>
</evidence>
<organism evidence="9 10">
    <name type="scientific">[Candida] anglica</name>
    <dbReference type="NCBI Taxonomy" id="148631"/>
    <lineage>
        <taxon>Eukaryota</taxon>
        <taxon>Fungi</taxon>
        <taxon>Dikarya</taxon>
        <taxon>Ascomycota</taxon>
        <taxon>Saccharomycotina</taxon>
        <taxon>Pichiomycetes</taxon>
        <taxon>Debaryomycetaceae</taxon>
        <taxon>Kurtzmaniella</taxon>
    </lineage>
</organism>
<feature type="transmembrane region" description="Helical" evidence="6">
    <location>
        <begin position="576"/>
        <end position="596"/>
    </location>
</feature>
<comment type="subcellular location">
    <subcellularLocation>
        <location evidence="1">Membrane</location>
        <topology evidence="1">Multi-pass membrane protein</topology>
    </subcellularLocation>
</comment>
<gene>
    <name evidence="9" type="ORF">CAAN4_B05402</name>
</gene>
<feature type="transmembrane region" description="Helical" evidence="6">
    <location>
        <begin position="623"/>
        <end position="641"/>
    </location>
</feature>
<evidence type="ECO:0000256" key="6">
    <source>
        <dbReference type="SAM" id="Phobius"/>
    </source>
</evidence>
<feature type="compositionally biased region" description="Basic and acidic residues" evidence="5">
    <location>
        <begin position="726"/>
        <end position="743"/>
    </location>
</feature>
<evidence type="ECO:0000256" key="5">
    <source>
        <dbReference type="SAM" id="MobiDB-lite"/>
    </source>
</evidence>
<proteinExistence type="predicted"/>
<feature type="transmembrane region" description="Helical" evidence="6">
    <location>
        <begin position="445"/>
        <end position="463"/>
    </location>
</feature>
<evidence type="ECO:0000313" key="10">
    <source>
        <dbReference type="Proteomes" id="UP001497600"/>
    </source>
</evidence>
<dbReference type="InterPro" id="IPR007632">
    <property type="entry name" value="Anoctamin"/>
</dbReference>
<feature type="domain" description="Anoctamin alpha-beta plait" evidence="8">
    <location>
        <begin position="30"/>
        <end position="134"/>
    </location>
</feature>
<reference evidence="9 10" key="1">
    <citation type="submission" date="2024-01" db="EMBL/GenBank/DDBJ databases">
        <authorList>
            <consortium name="Genoscope - CEA"/>
            <person name="William W."/>
        </authorList>
    </citation>
    <scope>NUCLEOTIDE SEQUENCE [LARGE SCALE GENOMIC DNA]</scope>
    <source>
        <strain evidence="9 10">29B2s-10</strain>
    </source>
</reference>
<evidence type="ECO:0000259" key="8">
    <source>
        <dbReference type="Pfam" id="PF20877"/>
    </source>
</evidence>
<evidence type="ECO:0000256" key="2">
    <source>
        <dbReference type="ARBA" id="ARBA00022692"/>
    </source>
</evidence>
<feature type="compositionally biased region" description="Low complexity" evidence="5">
    <location>
        <begin position="778"/>
        <end position="805"/>
    </location>
</feature>
<evidence type="ECO:0000256" key="3">
    <source>
        <dbReference type="ARBA" id="ARBA00022989"/>
    </source>
</evidence>
<feature type="transmembrane region" description="Helical" evidence="6">
    <location>
        <begin position="216"/>
        <end position="235"/>
    </location>
</feature>
<evidence type="ECO:0000313" key="9">
    <source>
        <dbReference type="EMBL" id="CAK7896508.1"/>
    </source>
</evidence>
<keyword evidence="3 6" id="KW-1133">Transmembrane helix</keyword>
<feature type="transmembrane region" description="Helical" evidence="6">
    <location>
        <begin position="193"/>
        <end position="210"/>
    </location>
</feature>
<dbReference type="Proteomes" id="UP001497600">
    <property type="component" value="Chromosome B"/>
</dbReference>
<dbReference type="Pfam" id="PF20877">
    <property type="entry name" value="Anoctamin_N"/>
    <property type="match status" value="1"/>
</dbReference>
<feature type="compositionally biased region" description="Basic and acidic residues" evidence="5">
    <location>
        <begin position="764"/>
        <end position="777"/>
    </location>
</feature>
<keyword evidence="2 6" id="KW-0812">Transmembrane</keyword>
<protein>
    <submittedName>
        <fullName evidence="9">Uncharacterized protein</fullName>
    </submittedName>
</protein>
<feature type="region of interest" description="Disordered" evidence="5">
    <location>
        <begin position="1"/>
        <end position="25"/>
    </location>
</feature>
<sequence>MSSVTNRKTVNSAQKQPSGSSSLPSIQKLNPDFVLSVKYKHDDARAKKDLELLLDALYAKGFYAQVRPQDESNLLVFIRLGSSEYAQAVAQDAIRDYEFGVTATSSNQDSSSERLRIVSNSLQAPVSIGGVEIAKYKFVTSVTPITSAFEPTTIVEDVKKHATRAPHKFWPSTTVLKDTYGVRVALYFEFIKYYIGWLAVLSVFGLVSSFKSKNRFSMTYTVINLVWGVLFITLWNRRERYLTNFWGVQNCHKVEEHLIEAAKLNEKKEGEATETLNGNSDGIRFLKQVAFVPVALVFTAVLVSYQLGCFVLEIFLSEIYDGPGKVFLTLLPTVLISVFVPVLTIVYNLVAGACISWESHTNEYTKSNSNLVKTFVLNFLTGYMPLLITSFVYLPFAHLIQPHLNEIEQRISSSVGQDAYVHQYLTKLKSQEDFKYNQGRLNTQFFYFVVTNQVVQLVLKYALPLGIQEVTKLVKKFILKKEDKSGSGDSVEEAAFLSQVRKSVALPTYNVNDDYRGLALQYGYLVIFGPVWSLAPIVSVVFAAITFQLDLFKLNSGKYFQPPVPARVDSIHPWKYALFALTWIGSIVSPIITAFYRHGTAPPKTIGQLALDKASVHTSGSQLIFILFLSEHVFLLTWFVSSTVSNLFKSTEEHENDFSKNDLKIRRDYYKKNEGEKIASKSISQQSTATDNEWSSFSVQSALAEADQRVAEVKKKASRAEQLDDLNKVKSKSDSIVESKDSEGSPILSTMDDNTHFVPPVSTKEPEPVTEAPKEAEVVVPVTLTESPTVTLSSSSGASVSASPGQSIGNSSATGAVEEKGGKKKSTLKKLLSKKK</sequence>
<evidence type="ECO:0000256" key="1">
    <source>
        <dbReference type="ARBA" id="ARBA00004141"/>
    </source>
</evidence>
<evidence type="ECO:0000256" key="4">
    <source>
        <dbReference type="ARBA" id="ARBA00023136"/>
    </source>
</evidence>
<dbReference type="PANTHER" id="PTHR12308:SF73">
    <property type="entry name" value="ANOCTAMIN"/>
    <property type="match status" value="1"/>
</dbReference>
<dbReference type="PANTHER" id="PTHR12308">
    <property type="entry name" value="ANOCTAMIN"/>
    <property type="match status" value="1"/>
</dbReference>
<dbReference type="InterPro" id="IPR049456">
    <property type="entry name" value="Anoctamin_N_fung"/>
</dbReference>
<feature type="domain" description="Anoctamin transmembrane" evidence="7">
    <location>
        <begin position="177"/>
        <end position="647"/>
    </location>
</feature>
<dbReference type="EMBL" id="OZ004254">
    <property type="protein sequence ID" value="CAK7896508.1"/>
    <property type="molecule type" value="Genomic_DNA"/>
</dbReference>
<accession>A0ABP0E7C0</accession>
<dbReference type="InterPro" id="IPR049452">
    <property type="entry name" value="Anoctamin_TM"/>
</dbReference>
<feature type="transmembrane region" description="Helical" evidence="6">
    <location>
        <begin position="522"/>
        <end position="547"/>
    </location>
</feature>
<dbReference type="Pfam" id="PF04547">
    <property type="entry name" value="Anoctamin"/>
    <property type="match status" value="1"/>
</dbReference>
<feature type="transmembrane region" description="Helical" evidence="6">
    <location>
        <begin position="289"/>
        <end position="315"/>
    </location>
</feature>
<feature type="region of interest" description="Disordered" evidence="5">
    <location>
        <begin position="726"/>
        <end position="836"/>
    </location>
</feature>
<feature type="transmembrane region" description="Helical" evidence="6">
    <location>
        <begin position="371"/>
        <end position="394"/>
    </location>
</feature>
<name>A0ABP0E7C0_9ASCO</name>
<keyword evidence="10" id="KW-1185">Reference proteome</keyword>